<dbReference type="Proteomes" id="UP000320390">
    <property type="component" value="Chromosome"/>
</dbReference>
<keyword evidence="1" id="KW-0472">Membrane</keyword>
<dbReference type="PANTHER" id="PTHR32063:SF0">
    <property type="entry name" value="SWARMING MOTILITY PROTEIN SWRC"/>
    <property type="match status" value="1"/>
</dbReference>
<feature type="transmembrane region" description="Helical" evidence="1">
    <location>
        <begin position="1061"/>
        <end position="1084"/>
    </location>
</feature>
<accession>A0A518EP94</accession>
<feature type="transmembrane region" description="Helical" evidence="1">
    <location>
        <begin position="986"/>
        <end position="1011"/>
    </location>
</feature>
<name>A0A518EP94_9BACT</name>
<dbReference type="PRINTS" id="PR00702">
    <property type="entry name" value="ACRIFLAVINRP"/>
</dbReference>
<dbReference type="SUPFAM" id="SSF82866">
    <property type="entry name" value="Multidrug efflux transporter AcrB transmembrane domain"/>
    <property type="match status" value="2"/>
</dbReference>
<dbReference type="SUPFAM" id="SSF82714">
    <property type="entry name" value="Multidrug efflux transporter AcrB TolC docking domain, DN and DC subdomains"/>
    <property type="match status" value="1"/>
</dbReference>
<feature type="transmembrane region" description="Helical" evidence="1">
    <location>
        <begin position="476"/>
        <end position="503"/>
    </location>
</feature>
<feature type="transmembrane region" description="Helical" evidence="1">
    <location>
        <begin position="444"/>
        <end position="464"/>
    </location>
</feature>
<keyword evidence="1" id="KW-0812">Transmembrane</keyword>
<reference evidence="2 3" key="1">
    <citation type="submission" date="2019-02" db="EMBL/GenBank/DDBJ databases">
        <title>Deep-cultivation of Planctomycetes and their phenomic and genomic characterization uncovers novel biology.</title>
        <authorList>
            <person name="Wiegand S."/>
            <person name="Jogler M."/>
            <person name="Boedeker C."/>
            <person name="Pinto D."/>
            <person name="Vollmers J."/>
            <person name="Rivas-Marin E."/>
            <person name="Kohn T."/>
            <person name="Peeters S.H."/>
            <person name="Heuer A."/>
            <person name="Rast P."/>
            <person name="Oberbeckmann S."/>
            <person name="Bunk B."/>
            <person name="Jeske O."/>
            <person name="Meyerdierks A."/>
            <person name="Storesund J.E."/>
            <person name="Kallscheuer N."/>
            <person name="Luecker S."/>
            <person name="Lage O.M."/>
            <person name="Pohl T."/>
            <person name="Merkel B.J."/>
            <person name="Hornburger P."/>
            <person name="Mueller R.-W."/>
            <person name="Bruemmer F."/>
            <person name="Labrenz M."/>
            <person name="Spormann A.M."/>
            <person name="Op den Camp H."/>
            <person name="Overmann J."/>
            <person name="Amann R."/>
            <person name="Jetten M.S.M."/>
            <person name="Mascher T."/>
            <person name="Medema M.H."/>
            <person name="Devos D.P."/>
            <person name="Kaster A.-K."/>
            <person name="Ovreas L."/>
            <person name="Rohde M."/>
            <person name="Galperin M.Y."/>
            <person name="Jogler C."/>
        </authorList>
    </citation>
    <scope>NUCLEOTIDE SEQUENCE [LARGE SCALE GENOMIC DNA]</scope>
    <source>
        <strain evidence="2 3">Poly30</strain>
    </source>
</reference>
<feature type="transmembrane region" description="Helical" evidence="1">
    <location>
        <begin position="542"/>
        <end position="560"/>
    </location>
</feature>
<dbReference type="RefSeq" id="WP_145195610.1">
    <property type="nucleotide sequence ID" value="NZ_CP036434.1"/>
</dbReference>
<dbReference type="Gene3D" id="3.30.70.1440">
    <property type="entry name" value="Multidrug efflux transporter AcrB pore domain"/>
    <property type="match status" value="1"/>
</dbReference>
<dbReference type="Gene3D" id="3.30.2090.10">
    <property type="entry name" value="Multidrug efflux transporter AcrB TolC docking domain, DN and DC subdomains"/>
    <property type="match status" value="2"/>
</dbReference>
<dbReference type="GO" id="GO:0005886">
    <property type="term" value="C:plasma membrane"/>
    <property type="evidence" value="ECO:0007669"/>
    <property type="project" value="TreeGrafter"/>
</dbReference>
<keyword evidence="3" id="KW-1185">Reference proteome</keyword>
<dbReference type="InterPro" id="IPR027463">
    <property type="entry name" value="AcrB_DN_DC_subdom"/>
</dbReference>
<feature type="transmembrane region" description="Helical" evidence="1">
    <location>
        <begin position="946"/>
        <end position="966"/>
    </location>
</feature>
<proteinExistence type="predicted"/>
<dbReference type="Pfam" id="PF00873">
    <property type="entry name" value="ACR_tran"/>
    <property type="match status" value="2"/>
</dbReference>
<feature type="transmembrane region" description="Helical" evidence="1">
    <location>
        <begin position="372"/>
        <end position="393"/>
    </location>
</feature>
<keyword evidence="1" id="KW-1133">Transmembrane helix</keyword>
<dbReference type="InterPro" id="IPR001036">
    <property type="entry name" value="Acrflvin-R"/>
</dbReference>
<dbReference type="AlphaFoldDB" id="A0A518EP94"/>
<evidence type="ECO:0000313" key="2">
    <source>
        <dbReference type="EMBL" id="QDV05911.1"/>
    </source>
</evidence>
<feature type="transmembrane region" description="Helical" evidence="1">
    <location>
        <begin position="1032"/>
        <end position="1049"/>
    </location>
</feature>
<feature type="transmembrane region" description="Helical" evidence="1">
    <location>
        <begin position="916"/>
        <end position="939"/>
    </location>
</feature>
<dbReference type="Gene3D" id="1.20.1640.10">
    <property type="entry name" value="Multidrug efflux transporter AcrB transmembrane domain"/>
    <property type="match status" value="2"/>
</dbReference>
<dbReference type="Gene3D" id="3.30.70.1320">
    <property type="entry name" value="Multidrug efflux transporter AcrB pore domain like"/>
    <property type="match status" value="1"/>
</dbReference>
<dbReference type="GO" id="GO:0042910">
    <property type="term" value="F:xenobiotic transmembrane transporter activity"/>
    <property type="evidence" value="ECO:0007669"/>
    <property type="project" value="TreeGrafter"/>
</dbReference>
<dbReference type="SUPFAM" id="SSF82693">
    <property type="entry name" value="Multidrug efflux transporter AcrB pore domain, PN1, PN2, PC1 and PC2 subdomains"/>
    <property type="match status" value="2"/>
</dbReference>
<organism evidence="2 3">
    <name type="scientific">Saltatorellus ferox</name>
    <dbReference type="NCBI Taxonomy" id="2528018"/>
    <lineage>
        <taxon>Bacteria</taxon>
        <taxon>Pseudomonadati</taxon>
        <taxon>Planctomycetota</taxon>
        <taxon>Planctomycetia</taxon>
        <taxon>Planctomycetia incertae sedis</taxon>
        <taxon>Saltatorellus</taxon>
    </lineage>
</organism>
<gene>
    <name evidence="2" type="primary">acrF</name>
    <name evidence="2" type="ORF">Poly30_14140</name>
</gene>
<dbReference type="PANTHER" id="PTHR32063">
    <property type="match status" value="1"/>
</dbReference>
<evidence type="ECO:0000313" key="3">
    <source>
        <dbReference type="Proteomes" id="UP000320390"/>
    </source>
</evidence>
<feature type="transmembrane region" description="Helical" evidence="1">
    <location>
        <begin position="343"/>
        <end position="365"/>
    </location>
</feature>
<feature type="transmembrane region" description="Helical" evidence="1">
    <location>
        <begin position="399"/>
        <end position="424"/>
    </location>
</feature>
<dbReference type="EMBL" id="CP036434">
    <property type="protein sequence ID" value="QDV05911.1"/>
    <property type="molecule type" value="Genomic_DNA"/>
</dbReference>
<dbReference type="OrthoDB" id="9757904at2"/>
<sequence length="1095" mass="116475">MNLIRQAVAQPITVSVGILLALLAGLIATLRVPIQMTPEVESVVIAVTTFWEGASSQEIETDVIEPQEERLGNLSGLVQMTSVSSSNQGQIRLEFKTGTPIADARTEVDLKLAEVPGYPEGVLQPVVVDVDPESVDYIAWVGLSSTDPAFDPTTLKDFVDRRIVPRLERIPGIAEVGFLGAQERELLVIVDPLRLANRGVTYTELLSRLREENGNWSAGKLPEGKNDIRIRAVGRFQDPEDVLDVVLRDTEAGPVLVRDIATVSVGFKERTDWVRSRGQLMPFFNFQLESGANLLDTMTGIDAEIASLNAPNGLLDLEAQRLGIDGTLELVKSYDATAYVRQALGLVQSNIVIGGAIATLVLLLFLRSFRTVGIVAVSIPISIIVAIVVLVAMGRSVNIVSLAGMAFAVGMVVDNAIVVIENIFRHLEMGKGVREASIEGTEEVGGAVLASTLTTVVVFVPILLIEDAAGQLFRDIALAIVAAVGLSLIVSVLVIPSAAAALLKKPTQGEGGALGSSQEPSGLAGKISGLVRWLGAHPARRIGVIAGFTIVTIFGIRWLAPPLDYLPTGNRNISFGILFPPPAYNLDQLSEIGDRIEDRIRPFWEAADDQFQVEAVLRGGPDPGTDERHPIPVFTPGGMLEVTPPPIENYFLVGIGGQMFHGAIATDDTKAVDAASLLQWSTGDGVAPDVFAFALQLPLFRTGGTTGSAISIDLTARELEEIVPAAGALLGQLIGAFGPYAVQPDPANFSLPSPELRFVPDDERLREAGLSRRDLGLAVQAGGDGLIVPRQFEFGGELKDLKILSPASRGSDPVPALLASPLATPDGRVVTLGAVSSIERVTAPDRIKRVDRQRAISLELTPPAEIPLEQALTMVDGIISDLRAKGAISQDIEVRYTGSAGKLADIKKALAGDGSFIGTLSSSLFLALSIVYLLMVVLFQSFLYPVVILVSVPLATLGGFAGLAIVHAWSASDRYMPTQNLDVLTILGFVILAGVVVNNAILIVHQALHFVRRDGMEIPKGISEAVRSRVRPIAMSTLTSVGGMLPLVLMPGSGSELYRGLGAVVVGGLVVSTVFTLVLVPLLLSTAMRFSEKRK</sequence>
<dbReference type="Gene3D" id="3.30.70.1430">
    <property type="entry name" value="Multidrug efflux transporter AcrB pore domain"/>
    <property type="match status" value="2"/>
</dbReference>
<evidence type="ECO:0000256" key="1">
    <source>
        <dbReference type="SAM" id="Phobius"/>
    </source>
</evidence>
<feature type="transmembrane region" description="Helical" evidence="1">
    <location>
        <begin position="12"/>
        <end position="34"/>
    </location>
</feature>
<protein>
    <submittedName>
        <fullName evidence="2">Multidrug export protein AcrF</fullName>
    </submittedName>
</protein>